<sequence>MNKELTGEQASSFLYGFTGMEQDKRQEVMLKVLTDGNDNATVENVSAFDPTDRDAILKLNYDMKVSNAVSSFDDNLYLELDPVRYLANWTMDEDRQNSYKMNNTRVEQKNISLELPAGYTVETLPDAISIDNQILKVEAHYTLDGNQINYNSQIKIKTRLIEKNQFDTWNTAIEQIKNFYDEQIVLKKA</sequence>
<proteinExistence type="predicted"/>
<dbReference type="AlphaFoldDB" id="A0A090WFS0"/>
<organism evidence="1 2">
    <name type="scientific">Nonlabens ulvanivorans</name>
    <name type="common">Persicivirga ulvanivorans</name>
    <dbReference type="NCBI Taxonomy" id="906888"/>
    <lineage>
        <taxon>Bacteria</taxon>
        <taxon>Pseudomonadati</taxon>
        <taxon>Bacteroidota</taxon>
        <taxon>Flavobacteriia</taxon>
        <taxon>Flavobacteriales</taxon>
        <taxon>Flavobacteriaceae</taxon>
        <taxon>Nonlabens</taxon>
    </lineage>
</organism>
<dbReference type="EMBL" id="BBNT01000006">
    <property type="protein sequence ID" value="GAL75826.1"/>
    <property type="molecule type" value="Genomic_DNA"/>
</dbReference>
<evidence type="ECO:0000313" key="2">
    <source>
        <dbReference type="Proteomes" id="UP000029647"/>
    </source>
</evidence>
<reference evidence="1 2" key="1">
    <citation type="journal article" date="2014" name="Genome Announc.">
        <title>Draft Genome Sequences of Marine Flavobacterium Nonlabens Strains NR17, NR24, NR27, NR32, NR33, and Ara13.</title>
        <authorList>
            <person name="Nakanishi M."/>
            <person name="Meirelles P."/>
            <person name="Suzuki R."/>
            <person name="Takatani N."/>
            <person name="Mino S."/>
            <person name="Suda W."/>
            <person name="Oshima K."/>
            <person name="Hattori M."/>
            <person name="Ohkuma M."/>
            <person name="Hosokawa M."/>
            <person name="Miyashita K."/>
            <person name="Thompson F.L."/>
            <person name="Niwa A."/>
            <person name="Sawabe T."/>
            <person name="Sawabe T."/>
        </authorList>
    </citation>
    <scope>NUCLEOTIDE SEQUENCE [LARGE SCALE GENOMIC DNA]</scope>
    <source>
        <strain evidence="2">JCM19275</strain>
    </source>
</reference>
<dbReference type="Proteomes" id="UP000029647">
    <property type="component" value="Unassembled WGS sequence"/>
</dbReference>
<name>A0A090WFS0_NONUL</name>
<dbReference type="Gene3D" id="2.60.120.1130">
    <property type="match status" value="1"/>
</dbReference>
<comment type="caution">
    <text evidence="1">The sequence shown here is derived from an EMBL/GenBank/DDBJ whole genome shotgun (WGS) entry which is preliminary data.</text>
</comment>
<evidence type="ECO:0000313" key="1">
    <source>
        <dbReference type="EMBL" id="GAL75826.1"/>
    </source>
</evidence>
<accession>A0A090WFS0</accession>
<protein>
    <recommendedName>
        <fullName evidence="3">DUF3858 domain-containing protein</fullName>
    </recommendedName>
</protein>
<gene>
    <name evidence="1" type="ORF">JCM19275_1709</name>
</gene>
<evidence type="ECO:0008006" key="3">
    <source>
        <dbReference type="Google" id="ProtNLM"/>
    </source>
</evidence>